<keyword evidence="6" id="KW-0418">Kinase</keyword>
<dbReference type="CDD" id="cd06225">
    <property type="entry name" value="HAMP"/>
    <property type="match status" value="1"/>
</dbReference>
<evidence type="ECO:0000256" key="8">
    <source>
        <dbReference type="SAM" id="Phobius"/>
    </source>
</evidence>
<evidence type="ECO:0000256" key="7">
    <source>
        <dbReference type="SAM" id="MobiDB-lite"/>
    </source>
</evidence>
<keyword evidence="5" id="KW-0808">Transferase</keyword>
<keyword evidence="8" id="KW-0472">Membrane</keyword>
<evidence type="ECO:0000256" key="6">
    <source>
        <dbReference type="ARBA" id="ARBA00022777"/>
    </source>
</evidence>
<dbReference type="InterPro" id="IPR036890">
    <property type="entry name" value="HATPase_C_sf"/>
</dbReference>
<keyword evidence="8" id="KW-0812">Transmembrane</keyword>
<comment type="caution">
    <text evidence="11">The sequence shown here is derived from an EMBL/GenBank/DDBJ whole genome shotgun (WGS) entry which is preliminary data.</text>
</comment>
<dbReference type="Gene3D" id="6.10.340.10">
    <property type="match status" value="1"/>
</dbReference>
<dbReference type="InterPro" id="IPR003660">
    <property type="entry name" value="HAMP_dom"/>
</dbReference>
<dbReference type="EC" id="2.7.13.3" evidence="3"/>
<dbReference type="PANTHER" id="PTHR43065">
    <property type="entry name" value="SENSOR HISTIDINE KINASE"/>
    <property type="match status" value="1"/>
</dbReference>
<proteinExistence type="predicted"/>
<dbReference type="InterPro" id="IPR004358">
    <property type="entry name" value="Sig_transdc_His_kin-like_C"/>
</dbReference>
<dbReference type="Pfam" id="PF00672">
    <property type="entry name" value="HAMP"/>
    <property type="match status" value="1"/>
</dbReference>
<dbReference type="Gene3D" id="3.30.565.10">
    <property type="entry name" value="Histidine kinase-like ATPase, C-terminal domain"/>
    <property type="match status" value="1"/>
</dbReference>
<comment type="catalytic activity">
    <reaction evidence="1">
        <text>ATP + protein L-histidine = ADP + protein N-phospho-L-histidine.</text>
        <dbReference type="EC" id="2.7.13.3"/>
    </reaction>
</comment>
<dbReference type="AlphaFoldDB" id="A0A4R7BWM2"/>
<dbReference type="SMART" id="SM00304">
    <property type="entry name" value="HAMP"/>
    <property type="match status" value="1"/>
</dbReference>
<protein>
    <recommendedName>
        <fullName evidence="3">histidine kinase</fullName>
        <ecNumber evidence="3">2.7.13.3</ecNumber>
    </recommendedName>
</protein>
<dbReference type="Gene3D" id="1.10.287.130">
    <property type="match status" value="1"/>
</dbReference>
<keyword evidence="12" id="KW-1185">Reference proteome</keyword>
<evidence type="ECO:0000313" key="12">
    <source>
        <dbReference type="Proteomes" id="UP000295122"/>
    </source>
</evidence>
<keyword evidence="8" id="KW-1133">Transmembrane helix</keyword>
<dbReference type="InterPro" id="IPR003594">
    <property type="entry name" value="HATPase_dom"/>
</dbReference>
<dbReference type="RefSeq" id="WP_245513169.1">
    <property type="nucleotide sequence ID" value="NZ_SNZR01000013.1"/>
</dbReference>
<dbReference type="GO" id="GO:0016020">
    <property type="term" value="C:membrane"/>
    <property type="evidence" value="ECO:0007669"/>
    <property type="project" value="UniProtKB-SubCell"/>
</dbReference>
<dbReference type="SUPFAM" id="SSF55874">
    <property type="entry name" value="ATPase domain of HSP90 chaperone/DNA topoisomerase II/histidine kinase"/>
    <property type="match status" value="1"/>
</dbReference>
<dbReference type="SUPFAM" id="SSF158472">
    <property type="entry name" value="HAMP domain-like"/>
    <property type="match status" value="1"/>
</dbReference>
<sequence length="688" mass="73832">MATGISEPALPPASHSAPLRAAVRRTSIRWRIIAIAVINSALAVVLLMLIWNGAQVLAKAWADVQRVRESERFLTNLDGDAERLQSLIHRYFAQSEPAILEKIVDLRDLVTSRLRVQARLDPLISAPAQNLTAITERLIAGFDELRQVRTGISLSYSNKIVGTARDMADLYASLAEGLPDLGSMAVAPLDQSREAYNAMVLAANAFYLTGSPEAAREARGKAEMIRRTAPDLFPGLPQTARSQAMATLAEKADIFDRGIQDLGTGFQTQSRLLREAVDGSAEAMSSAIDAMKKSIAGLERSAQNRFDQTLQDVALKLAVLAVAFVVLVGLMGMAIARSISEPLGDLSSDMRAITSGQYDRRIKGLDATDEIGEMARVVDVFRGNAIAKRQAEDDLLAAKEKAEASLAEIRAMQTTLIEAEKLAALGGLVAGVAHEVNNPVGISLTVASSLQARSEAFSSEVASGALRKSRLEEFILGTKLAASQLVSNLQRAAELIQSFKQVAVDRSQAERRSFDLKLATDQILASLRPVLRSAQVRLVVDIPDGIVMDSFPGPLGQIVTNLLVNAMHHAFPEGHRGGSITIVGRLSGADQVRLVFRDDGRGMSEEVQRQAFDPFFTTRRGSGGTGLGLHIVYNLVTQRLGGRIVLSSAEGAGTSFLVELPLQAPDEDGRGSSAARTPPTRLDDAHAG</sequence>
<evidence type="ECO:0000256" key="4">
    <source>
        <dbReference type="ARBA" id="ARBA00022553"/>
    </source>
</evidence>
<dbReference type="SMART" id="SM00387">
    <property type="entry name" value="HATPase_c"/>
    <property type="match status" value="1"/>
</dbReference>
<dbReference type="PROSITE" id="PS50885">
    <property type="entry name" value="HAMP"/>
    <property type="match status" value="1"/>
</dbReference>
<dbReference type="Pfam" id="PF02518">
    <property type="entry name" value="HATPase_c"/>
    <property type="match status" value="1"/>
</dbReference>
<comment type="subcellular location">
    <subcellularLocation>
        <location evidence="2">Membrane</location>
    </subcellularLocation>
</comment>
<evidence type="ECO:0000256" key="1">
    <source>
        <dbReference type="ARBA" id="ARBA00000085"/>
    </source>
</evidence>
<feature type="region of interest" description="Disordered" evidence="7">
    <location>
        <begin position="662"/>
        <end position="688"/>
    </location>
</feature>
<dbReference type="PROSITE" id="PS50109">
    <property type="entry name" value="HIS_KIN"/>
    <property type="match status" value="1"/>
</dbReference>
<evidence type="ECO:0000259" key="9">
    <source>
        <dbReference type="PROSITE" id="PS50109"/>
    </source>
</evidence>
<organism evidence="11 12">
    <name type="scientific">Enterovirga rhinocerotis</name>
    <dbReference type="NCBI Taxonomy" id="1339210"/>
    <lineage>
        <taxon>Bacteria</taxon>
        <taxon>Pseudomonadati</taxon>
        <taxon>Pseudomonadota</taxon>
        <taxon>Alphaproteobacteria</taxon>
        <taxon>Hyphomicrobiales</taxon>
        <taxon>Methylobacteriaceae</taxon>
        <taxon>Enterovirga</taxon>
    </lineage>
</organism>
<evidence type="ECO:0000256" key="5">
    <source>
        <dbReference type="ARBA" id="ARBA00022679"/>
    </source>
</evidence>
<gene>
    <name evidence="11" type="ORF">EV668_2808</name>
</gene>
<dbReference type="PRINTS" id="PR00344">
    <property type="entry name" value="BCTRLSENSOR"/>
</dbReference>
<dbReference type="InterPro" id="IPR005467">
    <property type="entry name" value="His_kinase_dom"/>
</dbReference>
<feature type="transmembrane region" description="Helical" evidence="8">
    <location>
        <begin position="313"/>
        <end position="336"/>
    </location>
</feature>
<reference evidence="11 12" key="1">
    <citation type="submission" date="2019-03" db="EMBL/GenBank/DDBJ databases">
        <title>Genomic Encyclopedia of Type Strains, Phase IV (KMG-IV): sequencing the most valuable type-strain genomes for metagenomic binning, comparative biology and taxonomic classification.</title>
        <authorList>
            <person name="Goeker M."/>
        </authorList>
    </citation>
    <scope>NUCLEOTIDE SEQUENCE [LARGE SCALE GENOMIC DNA]</scope>
    <source>
        <strain evidence="11 12">DSM 25903</strain>
    </source>
</reference>
<name>A0A4R7BWM2_9HYPH</name>
<dbReference type="PANTHER" id="PTHR43065:SF42">
    <property type="entry name" value="TWO-COMPONENT SENSOR PPRA"/>
    <property type="match status" value="1"/>
</dbReference>
<feature type="domain" description="HAMP" evidence="10">
    <location>
        <begin position="337"/>
        <end position="390"/>
    </location>
</feature>
<evidence type="ECO:0000259" key="10">
    <source>
        <dbReference type="PROSITE" id="PS50885"/>
    </source>
</evidence>
<evidence type="ECO:0000256" key="2">
    <source>
        <dbReference type="ARBA" id="ARBA00004370"/>
    </source>
</evidence>
<accession>A0A4R7BWM2</accession>
<dbReference type="GO" id="GO:0007165">
    <property type="term" value="P:signal transduction"/>
    <property type="evidence" value="ECO:0007669"/>
    <property type="project" value="InterPro"/>
</dbReference>
<evidence type="ECO:0000313" key="11">
    <source>
        <dbReference type="EMBL" id="TDR89971.1"/>
    </source>
</evidence>
<dbReference type="EMBL" id="SNZR01000013">
    <property type="protein sequence ID" value="TDR89971.1"/>
    <property type="molecule type" value="Genomic_DNA"/>
</dbReference>
<evidence type="ECO:0000256" key="3">
    <source>
        <dbReference type="ARBA" id="ARBA00012438"/>
    </source>
</evidence>
<keyword evidence="4" id="KW-0597">Phosphoprotein</keyword>
<dbReference type="GO" id="GO:0004673">
    <property type="term" value="F:protein histidine kinase activity"/>
    <property type="evidence" value="ECO:0007669"/>
    <property type="project" value="UniProtKB-EC"/>
</dbReference>
<dbReference type="Proteomes" id="UP000295122">
    <property type="component" value="Unassembled WGS sequence"/>
</dbReference>
<feature type="domain" description="Histidine kinase" evidence="9">
    <location>
        <begin position="431"/>
        <end position="664"/>
    </location>
</feature>
<feature type="transmembrane region" description="Helical" evidence="8">
    <location>
        <begin position="28"/>
        <end position="51"/>
    </location>
</feature>